<dbReference type="Pfam" id="PF13419">
    <property type="entry name" value="HAD_2"/>
    <property type="match status" value="1"/>
</dbReference>
<evidence type="ECO:0000256" key="4">
    <source>
        <dbReference type="ARBA" id="ARBA00006171"/>
    </source>
</evidence>
<sequence length="228" mass="24705">MSGPSALLFDLDGTLVDTAPDLGGAANRIRRDEGLAPLPLDELRPYASQGARGLLRKALGLQTDDARYAELRQRFLDYYREDISLQSQLFAGFEPLLSAFETHGRCWGVVTNKPTDLAEPLMRALGLADRAACLVGGDSAAKPKPAPDPLLMACRQIGREPADCLYVGDDRRDIEAAQSCKMPVIAALWGYHEAEEDPYSWGADGTAASPAQLMAWLEENPDTFAAPV</sequence>
<evidence type="ECO:0000256" key="6">
    <source>
        <dbReference type="ARBA" id="ARBA00022723"/>
    </source>
</evidence>
<accession>A0ABU2WME5</accession>
<dbReference type="PANTHER" id="PTHR43434:SF23">
    <property type="entry name" value="PHOSPHOGLYCOLATE PHOSPHATASE"/>
    <property type="match status" value="1"/>
</dbReference>
<keyword evidence="11" id="KW-1185">Reference proteome</keyword>
<comment type="caution">
    <text evidence="10">The sequence shown here is derived from an EMBL/GenBank/DDBJ whole genome shotgun (WGS) entry which is preliminary data.</text>
</comment>
<dbReference type="InterPro" id="IPR037512">
    <property type="entry name" value="PGPase_prok"/>
</dbReference>
<reference evidence="10 11" key="1">
    <citation type="submission" date="2023-09" db="EMBL/GenBank/DDBJ databases">
        <authorList>
            <person name="Rey-Velasco X."/>
        </authorList>
    </citation>
    <scope>NUCLEOTIDE SEQUENCE [LARGE SCALE GENOMIC DNA]</scope>
    <source>
        <strain evidence="10 11">W345</strain>
    </source>
</reference>
<name>A0ABU2WME5_9GAMM</name>
<comment type="cofactor">
    <cofactor evidence="2">
        <name>Mg(2+)</name>
        <dbReference type="ChEBI" id="CHEBI:18420"/>
    </cofactor>
</comment>
<dbReference type="NCBIfam" id="TIGR01549">
    <property type="entry name" value="HAD-SF-IA-v1"/>
    <property type="match status" value="1"/>
</dbReference>
<keyword evidence="6" id="KW-0479">Metal-binding</keyword>
<evidence type="ECO:0000256" key="9">
    <source>
        <dbReference type="ARBA" id="ARBA00023277"/>
    </source>
</evidence>
<dbReference type="InterPro" id="IPR023214">
    <property type="entry name" value="HAD_sf"/>
</dbReference>
<dbReference type="InterPro" id="IPR036412">
    <property type="entry name" value="HAD-like_sf"/>
</dbReference>
<comment type="catalytic activity">
    <reaction evidence="1">
        <text>2-phosphoglycolate + H2O = glycolate + phosphate</text>
        <dbReference type="Rhea" id="RHEA:14369"/>
        <dbReference type="ChEBI" id="CHEBI:15377"/>
        <dbReference type="ChEBI" id="CHEBI:29805"/>
        <dbReference type="ChEBI" id="CHEBI:43474"/>
        <dbReference type="ChEBI" id="CHEBI:58033"/>
        <dbReference type="EC" id="3.1.3.18"/>
    </reaction>
</comment>
<dbReference type="SFLD" id="SFLDS00003">
    <property type="entry name" value="Haloacid_Dehalogenase"/>
    <property type="match status" value="1"/>
</dbReference>
<dbReference type="GO" id="GO:0008967">
    <property type="term" value="F:phosphoglycolate phosphatase activity"/>
    <property type="evidence" value="ECO:0007669"/>
    <property type="project" value="UniProtKB-EC"/>
</dbReference>
<evidence type="ECO:0000256" key="5">
    <source>
        <dbReference type="ARBA" id="ARBA00013078"/>
    </source>
</evidence>
<proteinExistence type="inferred from homology"/>
<keyword evidence="9" id="KW-0119">Carbohydrate metabolism</keyword>
<evidence type="ECO:0000313" key="11">
    <source>
        <dbReference type="Proteomes" id="UP001254608"/>
    </source>
</evidence>
<evidence type="ECO:0000256" key="2">
    <source>
        <dbReference type="ARBA" id="ARBA00001946"/>
    </source>
</evidence>
<dbReference type="NCBIfam" id="TIGR01449">
    <property type="entry name" value="PGP_bact"/>
    <property type="match status" value="1"/>
</dbReference>
<comment type="similarity">
    <text evidence="4">Belongs to the HAD-like hydrolase superfamily. CbbY/CbbZ/Gph/YieH family.</text>
</comment>
<dbReference type="Gene3D" id="3.40.50.1000">
    <property type="entry name" value="HAD superfamily/HAD-like"/>
    <property type="match status" value="1"/>
</dbReference>
<dbReference type="InterPro" id="IPR006439">
    <property type="entry name" value="HAD-SF_hydro_IA"/>
</dbReference>
<evidence type="ECO:0000256" key="8">
    <source>
        <dbReference type="ARBA" id="ARBA00022842"/>
    </source>
</evidence>
<dbReference type="PANTHER" id="PTHR43434">
    <property type="entry name" value="PHOSPHOGLYCOLATE PHOSPHATASE"/>
    <property type="match status" value="1"/>
</dbReference>
<protein>
    <recommendedName>
        <fullName evidence="5">phosphoglycolate phosphatase</fullName>
        <ecNumber evidence="5">3.1.3.18</ecNumber>
    </recommendedName>
</protein>
<dbReference type="EC" id="3.1.3.18" evidence="5"/>
<dbReference type="Gene3D" id="1.10.150.240">
    <property type="entry name" value="Putative phosphatase, domain 2"/>
    <property type="match status" value="1"/>
</dbReference>
<evidence type="ECO:0000313" key="10">
    <source>
        <dbReference type="EMBL" id="MDT0499016.1"/>
    </source>
</evidence>
<gene>
    <name evidence="10" type="primary">gph</name>
    <name evidence="10" type="ORF">RM530_16865</name>
</gene>
<dbReference type="InterPro" id="IPR041492">
    <property type="entry name" value="HAD_2"/>
</dbReference>
<organism evidence="10 11">
    <name type="scientific">Banduia mediterranea</name>
    <dbReference type="NCBI Taxonomy" id="3075609"/>
    <lineage>
        <taxon>Bacteria</taxon>
        <taxon>Pseudomonadati</taxon>
        <taxon>Pseudomonadota</taxon>
        <taxon>Gammaproteobacteria</taxon>
        <taxon>Nevskiales</taxon>
        <taxon>Algiphilaceae</taxon>
        <taxon>Banduia</taxon>
    </lineage>
</organism>
<evidence type="ECO:0000256" key="3">
    <source>
        <dbReference type="ARBA" id="ARBA00004818"/>
    </source>
</evidence>
<evidence type="ECO:0000256" key="1">
    <source>
        <dbReference type="ARBA" id="ARBA00000830"/>
    </source>
</evidence>
<dbReference type="InterPro" id="IPR050155">
    <property type="entry name" value="HAD-like_hydrolase_sf"/>
</dbReference>
<dbReference type="SFLD" id="SFLDG01129">
    <property type="entry name" value="C1.5:_HAD__Beta-PGM__Phosphata"/>
    <property type="match status" value="1"/>
</dbReference>
<dbReference type="InterPro" id="IPR023198">
    <property type="entry name" value="PGP-like_dom2"/>
</dbReference>
<dbReference type="EMBL" id="JAVRIC010000032">
    <property type="protein sequence ID" value="MDT0499016.1"/>
    <property type="molecule type" value="Genomic_DNA"/>
</dbReference>
<evidence type="ECO:0000256" key="7">
    <source>
        <dbReference type="ARBA" id="ARBA00022801"/>
    </source>
</evidence>
<dbReference type="SUPFAM" id="SSF56784">
    <property type="entry name" value="HAD-like"/>
    <property type="match status" value="1"/>
</dbReference>
<dbReference type="Proteomes" id="UP001254608">
    <property type="component" value="Unassembled WGS sequence"/>
</dbReference>
<keyword evidence="7 10" id="KW-0378">Hydrolase</keyword>
<dbReference type="RefSeq" id="WP_311366427.1">
    <property type="nucleotide sequence ID" value="NZ_JAVRIC010000032.1"/>
</dbReference>
<keyword evidence="8" id="KW-0460">Magnesium</keyword>
<comment type="pathway">
    <text evidence="3">Organic acid metabolism; glycolate biosynthesis; glycolate from 2-phosphoglycolate: step 1/1.</text>
</comment>